<feature type="compositionally biased region" description="Polar residues" evidence="1">
    <location>
        <begin position="14"/>
        <end position="48"/>
    </location>
</feature>
<feature type="compositionally biased region" description="Low complexity" evidence="1">
    <location>
        <begin position="172"/>
        <end position="184"/>
    </location>
</feature>
<dbReference type="HOGENOM" id="CLU_1294180_0_0_1"/>
<proteinExistence type="predicted"/>
<feature type="region of interest" description="Disordered" evidence="1">
    <location>
        <begin position="163"/>
        <end position="185"/>
    </location>
</feature>
<evidence type="ECO:0000313" key="2">
    <source>
        <dbReference type="EMBL" id="EOA87794.1"/>
    </source>
</evidence>
<feature type="region of interest" description="Disordered" evidence="1">
    <location>
        <begin position="104"/>
        <end position="142"/>
    </location>
</feature>
<evidence type="ECO:0000256" key="1">
    <source>
        <dbReference type="SAM" id="MobiDB-lite"/>
    </source>
</evidence>
<sequence length="215" mass="22198">MTERPSLMPPNEGSFLSSGSFTPAGLTPNTRSQAEAALLSNSTAQTDSAAPDPHLVPLMGAGGGNEPSADHGPPEALRAYTGYRRPGVVRASSTNYENALKRAQQASVSSDFSADSELPDGHTVAAGHTVASPPSLSGPFPAPGQGVVPLNYNSPVGISHADSALHKKSRSRGLSLSGLAQQQGWSEQDYKRIYSADLMDVDPKNAAGYSSGPKA</sequence>
<feature type="compositionally biased region" description="Polar residues" evidence="1">
    <location>
        <begin position="104"/>
        <end position="113"/>
    </location>
</feature>
<gene>
    <name evidence="2" type="ORF">SETTUDRAFT_150412</name>
</gene>
<reference evidence="2 3" key="2">
    <citation type="journal article" date="2013" name="PLoS Genet.">
        <title>Comparative genome structure, secondary metabolite, and effector coding capacity across Cochliobolus pathogens.</title>
        <authorList>
            <person name="Condon B.J."/>
            <person name="Leng Y."/>
            <person name="Wu D."/>
            <person name="Bushley K.E."/>
            <person name="Ohm R.A."/>
            <person name="Otillar R."/>
            <person name="Martin J."/>
            <person name="Schackwitz W."/>
            <person name="Grimwood J."/>
            <person name="MohdZainudin N."/>
            <person name="Xue C."/>
            <person name="Wang R."/>
            <person name="Manning V.A."/>
            <person name="Dhillon B."/>
            <person name="Tu Z.J."/>
            <person name="Steffenson B.J."/>
            <person name="Salamov A."/>
            <person name="Sun H."/>
            <person name="Lowry S."/>
            <person name="LaButti K."/>
            <person name="Han J."/>
            <person name="Copeland A."/>
            <person name="Lindquist E."/>
            <person name="Barry K."/>
            <person name="Schmutz J."/>
            <person name="Baker S.E."/>
            <person name="Ciuffetti L.M."/>
            <person name="Grigoriev I.V."/>
            <person name="Zhong S."/>
            <person name="Turgeon B.G."/>
        </authorList>
    </citation>
    <scope>NUCLEOTIDE SEQUENCE [LARGE SCALE GENOMIC DNA]</scope>
    <source>
        <strain evidence="3">28A</strain>
    </source>
</reference>
<dbReference type="EMBL" id="KB908570">
    <property type="protein sequence ID" value="EOA87794.1"/>
    <property type="molecule type" value="Genomic_DNA"/>
</dbReference>
<organism evidence="2 3">
    <name type="scientific">Exserohilum turcicum (strain 28A)</name>
    <name type="common">Northern leaf blight fungus</name>
    <name type="synonym">Setosphaeria turcica</name>
    <dbReference type="NCBI Taxonomy" id="671987"/>
    <lineage>
        <taxon>Eukaryota</taxon>
        <taxon>Fungi</taxon>
        <taxon>Dikarya</taxon>
        <taxon>Ascomycota</taxon>
        <taxon>Pezizomycotina</taxon>
        <taxon>Dothideomycetes</taxon>
        <taxon>Pleosporomycetidae</taxon>
        <taxon>Pleosporales</taxon>
        <taxon>Pleosporineae</taxon>
        <taxon>Pleosporaceae</taxon>
        <taxon>Exserohilum</taxon>
    </lineage>
</organism>
<dbReference type="RefSeq" id="XP_008024664.1">
    <property type="nucleotide sequence ID" value="XM_008026473.1"/>
</dbReference>
<keyword evidence="3" id="KW-1185">Reference proteome</keyword>
<dbReference type="GeneID" id="19397064"/>
<dbReference type="Proteomes" id="UP000016935">
    <property type="component" value="Unassembled WGS sequence"/>
</dbReference>
<name>R0KEP0_EXST2</name>
<dbReference type="eggNOG" id="ENOG502RAAA">
    <property type="taxonomic scope" value="Eukaryota"/>
</dbReference>
<accession>R0KEP0</accession>
<evidence type="ECO:0000313" key="3">
    <source>
        <dbReference type="Proteomes" id="UP000016935"/>
    </source>
</evidence>
<dbReference type="OrthoDB" id="3795253at2759"/>
<feature type="region of interest" description="Disordered" evidence="1">
    <location>
        <begin position="1"/>
        <end position="80"/>
    </location>
</feature>
<reference evidence="2 3" key="1">
    <citation type="journal article" date="2012" name="PLoS Pathog.">
        <title>Diverse lifestyles and strategies of plant pathogenesis encoded in the genomes of eighteen Dothideomycetes fungi.</title>
        <authorList>
            <person name="Ohm R.A."/>
            <person name="Feau N."/>
            <person name="Henrissat B."/>
            <person name="Schoch C.L."/>
            <person name="Horwitz B.A."/>
            <person name="Barry K.W."/>
            <person name="Condon B.J."/>
            <person name="Copeland A.C."/>
            <person name="Dhillon B."/>
            <person name="Glaser F."/>
            <person name="Hesse C.N."/>
            <person name="Kosti I."/>
            <person name="LaButti K."/>
            <person name="Lindquist E.A."/>
            <person name="Lucas S."/>
            <person name="Salamov A.A."/>
            <person name="Bradshaw R.E."/>
            <person name="Ciuffetti L."/>
            <person name="Hamelin R.C."/>
            <person name="Kema G.H.J."/>
            <person name="Lawrence C."/>
            <person name="Scott J.A."/>
            <person name="Spatafora J.W."/>
            <person name="Turgeon B.G."/>
            <person name="de Wit P.J.G.M."/>
            <person name="Zhong S."/>
            <person name="Goodwin S.B."/>
            <person name="Grigoriev I.V."/>
        </authorList>
    </citation>
    <scope>NUCLEOTIDE SEQUENCE [LARGE SCALE GENOMIC DNA]</scope>
    <source>
        <strain evidence="3">28A</strain>
    </source>
</reference>
<dbReference type="AlphaFoldDB" id="R0KEP0"/>
<protein>
    <submittedName>
        <fullName evidence="2">Uncharacterized protein</fullName>
    </submittedName>
</protein>